<dbReference type="Gene3D" id="3.40.250.10">
    <property type="entry name" value="Rhodanese-like domain"/>
    <property type="match status" value="2"/>
</dbReference>
<dbReference type="InterPro" id="IPR036866">
    <property type="entry name" value="RibonucZ/Hydroxyglut_hydro"/>
</dbReference>
<dbReference type="Proteomes" id="UP000318815">
    <property type="component" value="Unassembled WGS sequence"/>
</dbReference>
<dbReference type="PANTHER" id="PTHR43084">
    <property type="entry name" value="PERSULFIDE DIOXYGENASE ETHE1"/>
    <property type="match status" value="1"/>
</dbReference>
<dbReference type="InterPro" id="IPR051682">
    <property type="entry name" value="Mito_Persulfide_Diox"/>
</dbReference>
<dbReference type="InterPro" id="IPR036873">
    <property type="entry name" value="Rhodanese-like_dom_sf"/>
</dbReference>
<evidence type="ECO:0000256" key="1">
    <source>
        <dbReference type="ARBA" id="ARBA00022723"/>
    </source>
</evidence>
<keyword evidence="4" id="KW-1185">Reference proteome</keyword>
<keyword evidence="1" id="KW-0479">Metal-binding</keyword>
<name>A0A5C6LTQ9_9BACT</name>
<feature type="domain" description="Rhodanese" evidence="2">
    <location>
        <begin position="269"/>
        <end position="360"/>
    </location>
</feature>
<gene>
    <name evidence="3" type="ORF">FEF09_17960</name>
</gene>
<dbReference type="RefSeq" id="WP_146306394.1">
    <property type="nucleotide sequence ID" value="NZ_VOHS01000018.1"/>
</dbReference>
<dbReference type="Pfam" id="PF00753">
    <property type="entry name" value="Lactamase_B"/>
    <property type="match status" value="1"/>
</dbReference>
<dbReference type="GO" id="GO:0070813">
    <property type="term" value="P:hydrogen sulfide metabolic process"/>
    <property type="evidence" value="ECO:0007669"/>
    <property type="project" value="TreeGrafter"/>
</dbReference>
<dbReference type="InterPro" id="IPR044528">
    <property type="entry name" value="POD-like_MBL-fold"/>
</dbReference>
<dbReference type="Gene3D" id="3.60.15.10">
    <property type="entry name" value="Ribonuclease Z/Hydroxyacylglutathione hydrolase-like"/>
    <property type="match status" value="1"/>
</dbReference>
<dbReference type="SMART" id="SM00450">
    <property type="entry name" value="RHOD"/>
    <property type="match status" value="2"/>
</dbReference>
<dbReference type="AlphaFoldDB" id="A0A5C6LTQ9"/>
<accession>A0A5C6LTQ9</accession>
<dbReference type="SUPFAM" id="SSF52821">
    <property type="entry name" value="Rhodanese/Cell cycle control phosphatase"/>
    <property type="match status" value="2"/>
</dbReference>
<dbReference type="PANTHER" id="PTHR43084:SF1">
    <property type="entry name" value="PERSULFIDE DIOXYGENASE ETHE1, MITOCHONDRIAL"/>
    <property type="match status" value="1"/>
</dbReference>
<dbReference type="SMART" id="SM00849">
    <property type="entry name" value="Lactamase_B"/>
    <property type="match status" value="1"/>
</dbReference>
<dbReference type="SUPFAM" id="SSF56281">
    <property type="entry name" value="Metallo-hydrolase/oxidoreductase"/>
    <property type="match status" value="1"/>
</dbReference>
<evidence type="ECO:0000259" key="2">
    <source>
        <dbReference type="PROSITE" id="PS50206"/>
    </source>
</evidence>
<dbReference type="OrthoDB" id="9784009at2"/>
<dbReference type="CDD" id="cd00158">
    <property type="entry name" value="RHOD"/>
    <property type="match status" value="2"/>
</dbReference>
<evidence type="ECO:0000313" key="3">
    <source>
        <dbReference type="EMBL" id="TWV99158.1"/>
    </source>
</evidence>
<dbReference type="Pfam" id="PF00581">
    <property type="entry name" value="Rhodanese"/>
    <property type="match status" value="2"/>
</dbReference>
<dbReference type="GO" id="GO:0006749">
    <property type="term" value="P:glutathione metabolic process"/>
    <property type="evidence" value="ECO:0007669"/>
    <property type="project" value="InterPro"/>
</dbReference>
<dbReference type="GO" id="GO:0050313">
    <property type="term" value="F:sulfur dioxygenase activity"/>
    <property type="evidence" value="ECO:0007669"/>
    <property type="project" value="InterPro"/>
</dbReference>
<dbReference type="GO" id="GO:0046872">
    <property type="term" value="F:metal ion binding"/>
    <property type="evidence" value="ECO:0007669"/>
    <property type="project" value="UniProtKB-KW"/>
</dbReference>
<dbReference type="EMBL" id="VOHS01000018">
    <property type="protein sequence ID" value="TWV99158.1"/>
    <property type="molecule type" value="Genomic_DNA"/>
</dbReference>
<keyword evidence="3" id="KW-0378">Hydrolase</keyword>
<proteinExistence type="predicted"/>
<dbReference type="InterPro" id="IPR001763">
    <property type="entry name" value="Rhodanese-like_dom"/>
</dbReference>
<dbReference type="CDD" id="cd07724">
    <property type="entry name" value="POD-like_MBL-fold"/>
    <property type="match status" value="1"/>
</dbReference>
<dbReference type="FunFam" id="3.60.15.10:FF:000030">
    <property type="entry name" value="Metallo-beta-lactamase family protein"/>
    <property type="match status" value="1"/>
</dbReference>
<organism evidence="3 4">
    <name type="scientific">Chitinophaga pinensis</name>
    <dbReference type="NCBI Taxonomy" id="79329"/>
    <lineage>
        <taxon>Bacteria</taxon>
        <taxon>Pseudomonadati</taxon>
        <taxon>Bacteroidota</taxon>
        <taxon>Chitinophagia</taxon>
        <taxon>Chitinophagales</taxon>
        <taxon>Chitinophagaceae</taxon>
        <taxon>Chitinophaga</taxon>
    </lineage>
</organism>
<dbReference type="InterPro" id="IPR001279">
    <property type="entry name" value="Metallo-B-lactamas"/>
</dbReference>
<dbReference type="GO" id="GO:0016787">
    <property type="term" value="F:hydrolase activity"/>
    <property type="evidence" value="ECO:0007669"/>
    <property type="project" value="UniProtKB-KW"/>
</dbReference>
<evidence type="ECO:0000313" key="4">
    <source>
        <dbReference type="Proteomes" id="UP000318815"/>
    </source>
</evidence>
<sequence length="470" mass="50957">MKIEQLYTGCLAHGAYYIESNGAAAIIDPLRDVAAYISRAQQDNAVIKYVLETHFHADFVSGHLDLAAATGANIVYGPGAAPAFPAYIATDGEILTLGNIKIKVLHTPGHTMESSCFLLIDESGKETALFSGDTLFIGDVGRPDLAQQASGKTREELAGILFDSLRNKVMPLPPEITVYPAHGAGSACGKMISGQRTDTLGGQLRTNYALQTDMSREEFIKAVTDGLTPPPAYFPLNVQMNKQGYENVDDVITRGTQPLLPDAFEAVANETGAVILDTRGPEVFVDGFIPGAVNIGLDGNFAPWAGTLIPGGQQPILFIADPGREQEVVTRLARIGFDHTLGYLKGGFEAWRAAGRTIDDIVTITPAALAERQSWIPLQLLDVRRRNEFSSEHIAGAVNIPLDYINDYIGKLDKHQLYYVHCAGGYRSVIFISIMRMRGYHNFVDVQGGMKALKDSGLFQLSDYFTPSAT</sequence>
<protein>
    <submittedName>
        <fullName evidence="3">MBL fold metallo-hydrolase</fullName>
    </submittedName>
</protein>
<comment type="caution">
    <text evidence="3">The sequence shown here is derived from an EMBL/GenBank/DDBJ whole genome shotgun (WGS) entry which is preliminary data.</text>
</comment>
<reference evidence="3 4" key="1">
    <citation type="submission" date="2019-08" db="EMBL/GenBank/DDBJ databases">
        <title>Whole genome sequencing of chitin degrading bacteria Chitinophaga pinensis YS16.</title>
        <authorList>
            <person name="Singh R.P."/>
            <person name="Manchanda G."/>
            <person name="Maurya I.K."/>
            <person name="Joshi N.K."/>
            <person name="Srivastava A.K."/>
        </authorList>
    </citation>
    <scope>NUCLEOTIDE SEQUENCE [LARGE SCALE GENOMIC DNA]</scope>
    <source>
        <strain evidence="3 4">YS-16</strain>
    </source>
</reference>
<dbReference type="PROSITE" id="PS50206">
    <property type="entry name" value="RHODANESE_3"/>
    <property type="match status" value="2"/>
</dbReference>
<feature type="domain" description="Rhodanese" evidence="2">
    <location>
        <begin position="378"/>
        <end position="462"/>
    </location>
</feature>